<name>A0A176VUC8_MARPO</name>
<sequence length="182" mass="20413">MERKEQSTEDTEGGRGGAFTWKQMLFKGRHIEVSSQQADLGATWFHVKVIKDSFKVCHDDEDEDEVEKEKGEKDAWKSISPLDTTLIQRAPIILQVAGAGAVDFLAPTRSEALDCSESSRVSRHFLLVWKYAANNSLIEQMLRQAYNSQSPSPSPSPLHPCLLFSSRLVTRLPPVGAKDDRR</sequence>
<proteinExistence type="predicted"/>
<evidence type="ECO:0000313" key="2">
    <source>
        <dbReference type="Proteomes" id="UP000077202"/>
    </source>
</evidence>
<evidence type="ECO:0000313" key="1">
    <source>
        <dbReference type="EMBL" id="OAE24357.1"/>
    </source>
</evidence>
<organism evidence="1 2">
    <name type="scientific">Marchantia polymorpha subsp. ruderalis</name>
    <dbReference type="NCBI Taxonomy" id="1480154"/>
    <lineage>
        <taxon>Eukaryota</taxon>
        <taxon>Viridiplantae</taxon>
        <taxon>Streptophyta</taxon>
        <taxon>Embryophyta</taxon>
        <taxon>Marchantiophyta</taxon>
        <taxon>Marchantiopsida</taxon>
        <taxon>Marchantiidae</taxon>
        <taxon>Marchantiales</taxon>
        <taxon>Marchantiaceae</taxon>
        <taxon>Marchantia</taxon>
    </lineage>
</organism>
<gene>
    <name evidence="1" type="ORF">AXG93_4343s1240</name>
</gene>
<dbReference type="AlphaFoldDB" id="A0A176VUC8"/>
<dbReference type="Proteomes" id="UP000077202">
    <property type="component" value="Unassembled WGS sequence"/>
</dbReference>
<protein>
    <submittedName>
        <fullName evidence="1">Uncharacterized protein</fullName>
    </submittedName>
</protein>
<dbReference type="EMBL" id="LVLJ01002613">
    <property type="protein sequence ID" value="OAE24357.1"/>
    <property type="molecule type" value="Genomic_DNA"/>
</dbReference>
<reference evidence="1" key="1">
    <citation type="submission" date="2016-03" db="EMBL/GenBank/DDBJ databases">
        <title>Mechanisms controlling the formation of the plant cell surface in tip-growing cells are functionally conserved among land plants.</title>
        <authorList>
            <person name="Honkanen S."/>
            <person name="Jones V.A."/>
            <person name="Morieri G."/>
            <person name="Champion C."/>
            <person name="Hetherington A.J."/>
            <person name="Kelly S."/>
            <person name="Saint-Marcoux D."/>
            <person name="Proust H."/>
            <person name="Prescott H."/>
            <person name="Dolan L."/>
        </authorList>
    </citation>
    <scope>NUCLEOTIDE SEQUENCE [LARGE SCALE GENOMIC DNA]</scope>
    <source>
        <tissue evidence="1">Whole gametophyte</tissue>
    </source>
</reference>
<keyword evidence="2" id="KW-1185">Reference proteome</keyword>
<comment type="caution">
    <text evidence="1">The sequence shown here is derived from an EMBL/GenBank/DDBJ whole genome shotgun (WGS) entry which is preliminary data.</text>
</comment>
<accession>A0A176VUC8</accession>